<dbReference type="InterPro" id="IPR002921">
    <property type="entry name" value="Fungal_lipase-type"/>
</dbReference>
<keyword evidence="1 3" id="KW-0732">Signal</keyword>
<dbReference type="CDD" id="cd00519">
    <property type="entry name" value="Lipase_3"/>
    <property type="match status" value="1"/>
</dbReference>
<reference evidence="6" key="1">
    <citation type="submission" date="2020-04" db="EMBL/GenBank/DDBJ databases">
        <title>Genome Assembly and Annotation of Botryosphaeria dothidea sdau 11-99, a Latent Pathogen of Apple Fruit Ring Rot in China.</title>
        <authorList>
            <person name="Yu C."/>
            <person name="Diao Y."/>
            <person name="Lu Q."/>
            <person name="Zhao J."/>
            <person name="Cui S."/>
            <person name="Peng C."/>
            <person name="He B."/>
            <person name="Liu H."/>
        </authorList>
    </citation>
    <scope>NUCLEOTIDE SEQUENCE [LARGE SCALE GENOMIC DNA]</scope>
    <source>
        <strain evidence="6">Sdau11-99</strain>
    </source>
</reference>
<dbReference type="EMBL" id="WWBZ02000002">
    <property type="protein sequence ID" value="KAF4312574.1"/>
    <property type="molecule type" value="Genomic_DNA"/>
</dbReference>
<organism evidence="6 7">
    <name type="scientific">Botryosphaeria dothidea</name>
    <dbReference type="NCBI Taxonomy" id="55169"/>
    <lineage>
        <taxon>Eukaryota</taxon>
        <taxon>Fungi</taxon>
        <taxon>Dikarya</taxon>
        <taxon>Ascomycota</taxon>
        <taxon>Pezizomycotina</taxon>
        <taxon>Dothideomycetes</taxon>
        <taxon>Dothideomycetes incertae sedis</taxon>
        <taxon>Botryosphaeriales</taxon>
        <taxon>Botryosphaeriaceae</taxon>
        <taxon>Botryosphaeria</taxon>
    </lineage>
</organism>
<evidence type="ECO:0000313" key="6">
    <source>
        <dbReference type="EMBL" id="KAF4312574.1"/>
    </source>
</evidence>
<dbReference type="PANTHER" id="PTHR46640:SF1">
    <property type="entry name" value="FUNGAL LIPASE-LIKE DOMAIN-CONTAINING PROTEIN-RELATED"/>
    <property type="match status" value="1"/>
</dbReference>
<name>A0A8H4J605_9PEZI</name>
<evidence type="ECO:0000256" key="2">
    <source>
        <dbReference type="ARBA" id="ARBA00022801"/>
    </source>
</evidence>
<keyword evidence="7" id="KW-1185">Reference proteome</keyword>
<dbReference type="AlphaFoldDB" id="A0A8H4J605"/>
<dbReference type="GO" id="GO:0016042">
    <property type="term" value="P:lipid catabolic process"/>
    <property type="evidence" value="ECO:0007669"/>
    <property type="project" value="InterPro"/>
</dbReference>
<feature type="chain" id="PRO_5034046644" evidence="3">
    <location>
        <begin position="20"/>
        <end position="294"/>
    </location>
</feature>
<dbReference type="PANTHER" id="PTHR46640">
    <property type="entry name" value="TRIACYLGLYCEROL LIPASE, PUTATIVE (AFU_ORTHOLOGUE AFUA_6G06510)-RELATED"/>
    <property type="match status" value="1"/>
</dbReference>
<dbReference type="SUPFAM" id="SSF53474">
    <property type="entry name" value="alpha/beta-Hydrolases"/>
    <property type="match status" value="1"/>
</dbReference>
<dbReference type="InterPro" id="IPR051299">
    <property type="entry name" value="AB_hydrolase_lip/est"/>
</dbReference>
<evidence type="ECO:0000256" key="1">
    <source>
        <dbReference type="ARBA" id="ARBA00022729"/>
    </source>
</evidence>
<dbReference type="Pfam" id="PF01764">
    <property type="entry name" value="Lipase_3"/>
    <property type="match status" value="1"/>
</dbReference>
<dbReference type="OrthoDB" id="426718at2759"/>
<evidence type="ECO:0000259" key="4">
    <source>
        <dbReference type="Pfam" id="PF01764"/>
    </source>
</evidence>
<sequence>MARLSLSVILAALSGLAAAAPAPLDKRAISASLLARFNLAEQYAAAAYCGTNNDSPGTEVSCSSGNCPLVDTASTNTTVEFEDTTVTDTTGFVAIDTTNSLIVVSFRGSRSIQNWIANVDFGTTATTICSGCPGHTGFWNSWREARSIVVPAVQAARAAHPSFQILVTGHSLGGAVADFAAADLRNSGYSNVVLYTFGAPRVGPAALSDYITAQGNNYRVTHLNDPVPRLPTLNMGYVHISPEYYISSANNVAVTANDINTYAGNSNLSGNAQWGLNVDVNAHLWYFNDISACE</sequence>
<dbReference type="Pfam" id="PF03893">
    <property type="entry name" value="Lipase3_N"/>
    <property type="match status" value="1"/>
</dbReference>
<dbReference type="InterPro" id="IPR029058">
    <property type="entry name" value="AB_hydrolase_fold"/>
</dbReference>
<evidence type="ECO:0000256" key="3">
    <source>
        <dbReference type="SAM" id="SignalP"/>
    </source>
</evidence>
<dbReference type="Proteomes" id="UP000572817">
    <property type="component" value="Unassembled WGS sequence"/>
</dbReference>
<keyword evidence="2" id="KW-0378">Hydrolase</keyword>
<evidence type="ECO:0000259" key="5">
    <source>
        <dbReference type="Pfam" id="PF03893"/>
    </source>
</evidence>
<dbReference type="Gene3D" id="3.40.50.1820">
    <property type="entry name" value="alpha/beta hydrolase"/>
    <property type="match status" value="1"/>
</dbReference>
<feature type="domain" description="Fungal lipase-type" evidence="4">
    <location>
        <begin position="103"/>
        <end position="234"/>
    </location>
</feature>
<protein>
    <submittedName>
        <fullName evidence="6">Lipase class 3</fullName>
    </submittedName>
</protein>
<dbReference type="InterPro" id="IPR005592">
    <property type="entry name" value="Mono/diacylglycerol_lipase_N"/>
</dbReference>
<evidence type="ECO:0000313" key="7">
    <source>
        <dbReference type="Proteomes" id="UP000572817"/>
    </source>
</evidence>
<accession>A0A8H4J605</accession>
<dbReference type="GO" id="GO:0016787">
    <property type="term" value="F:hydrolase activity"/>
    <property type="evidence" value="ECO:0007669"/>
    <property type="project" value="UniProtKB-KW"/>
</dbReference>
<proteinExistence type="predicted"/>
<gene>
    <name evidence="6" type="ORF">GTA08_BOTSDO11702</name>
</gene>
<feature type="signal peptide" evidence="3">
    <location>
        <begin position="1"/>
        <end position="19"/>
    </location>
</feature>
<comment type="caution">
    <text evidence="6">The sequence shown here is derived from an EMBL/GenBank/DDBJ whole genome shotgun (WGS) entry which is preliminary data.</text>
</comment>
<feature type="domain" description="Mono-/di-acylglycerol lipase N-terminal" evidence="5">
    <location>
        <begin position="12"/>
        <end position="74"/>
    </location>
</feature>